<proteinExistence type="predicted"/>
<comment type="caution">
    <text evidence="1">The sequence shown here is derived from an EMBL/GenBank/DDBJ whole genome shotgun (WGS) entry which is preliminary data.</text>
</comment>
<accession>A0A840AXH6</accession>
<protein>
    <submittedName>
        <fullName evidence="1">Uncharacterized protein</fullName>
    </submittedName>
</protein>
<sequence length="37" mass="4420">MTQRNDAIEPACRFLRQNEQASKRLENMFILLDTLPR</sequence>
<evidence type="ECO:0000313" key="2">
    <source>
        <dbReference type="Proteomes" id="UP000553963"/>
    </source>
</evidence>
<dbReference type="AlphaFoldDB" id="A0A840AXH6"/>
<reference evidence="1 2" key="1">
    <citation type="submission" date="2020-08" db="EMBL/GenBank/DDBJ databases">
        <title>Genomic Encyclopedia of Type Strains, Phase IV (KMG-IV): sequencing the most valuable type-strain genomes for metagenomic binning, comparative biology and taxonomic classification.</title>
        <authorList>
            <person name="Goeker M."/>
        </authorList>
    </citation>
    <scope>NUCLEOTIDE SEQUENCE [LARGE SCALE GENOMIC DNA]</scope>
    <source>
        <strain evidence="1 2">DSM 25966</strain>
    </source>
</reference>
<dbReference type="EMBL" id="JACIDS010000006">
    <property type="protein sequence ID" value="MBB3933501.1"/>
    <property type="molecule type" value="Genomic_DNA"/>
</dbReference>
<keyword evidence="2" id="KW-1185">Reference proteome</keyword>
<evidence type="ECO:0000313" key="1">
    <source>
        <dbReference type="EMBL" id="MBB3933501.1"/>
    </source>
</evidence>
<name>A0A840AXH6_9HYPH</name>
<dbReference type="Proteomes" id="UP000553963">
    <property type="component" value="Unassembled WGS sequence"/>
</dbReference>
<organism evidence="1 2">
    <name type="scientific">Kaistia hirudinis</name>
    <dbReference type="NCBI Taxonomy" id="1293440"/>
    <lineage>
        <taxon>Bacteria</taxon>
        <taxon>Pseudomonadati</taxon>
        <taxon>Pseudomonadota</taxon>
        <taxon>Alphaproteobacteria</taxon>
        <taxon>Hyphomicrobiales</taxon>
        <taxon>Kaistiaceae</taxon>
        <taxon>Kaistia</taxon>
    </lineage>
</organism>
<gene>
    <name evidence="1" type="ORF">GGR25_004574</name>
</gene>